<dbReference type="InterPro" id="IPR046542">
    <property type="entry name" value="DUF6801"/>
</dbReference>
<organism evidence="5 6">
    <name type="scientific">Aeromicrobium flavum</name>
    <dbReference type="NCBI Taxonomy" id="416568"/>
    <lineage>
        <taxon>Bacteria</taxon>
        <taxon>Bacillati</taxon>
        <taxon>Actinomycetota</taxon>
        <taxon>Actinomycetes</taxon>
        <taxon>Propionibacteriales</taxon>
        <taxon>Nocardioidaceae</taxon>
        <taxon>Aeromicrobium</taxon>
    </lineage>
</organism>
<feature type="compositionally biased region" description="Acidic residues" evidence="1">
    <location>
        <begin position="276"/>
        <end position="292"/>
    </location>
</feature>
<feature type="compositionally biased region" description="Acidic residues" evidence="1">
    <location>
        <begin position="242"/>
        <end position="251"/>
    </location>
</feature>
<evidence type="ECO:0000256" key="3">
    <source>
        <dbReference type="SAM" id="SignalP"/>
    </source>
</evidence>
<reference evidence="5 6" key="1">
    <citation type="submission" date="2019-07" db="EMBL/GenBank/DDBJ databases">
        <title>Whole genome shotgun sequence of Aeromicrobium flavum NBRC 107625.</title>
        <authorList>
            <person name="Hosoyama A."/>
            <person name="Uohara A."/>
            <person name="Ohji S."/>
            <person name="Ichikawa N."/>
        </authorList>
    </citation>
    <scope>NUCLEOTIDE SEQUENCE [LARGE SCALE GENOMIC DNA]</scope>
    <source>
        <strain evidence="5 6">NBRC 107625</strain>
    </source>
</reference>
<proteinExistence type="predicted"/>
<keyword evidence="6" id="KW-1185">Reference proteome</keyword>
<dbReference type="RefSeq" id="WP_146828715.1">
    <property type="nucleotide sequence ID" value="NZ_BAAAYQ010000001.1"/>
</dbReference>
<sequence length="338" mass="34974">MRQSASAGRRGLRFAIATGVVAAGMVQLSPAANAADAKVERVGYTCKATNSVINQSLQGPQQFYVTAETTLPDRVQPGETVPATKAKLTLVLPPKLVNRLYGPMKVRQVKGGSVSDTILQAVSPEGVLDTRAVPVRNLLVKNWVDLTPDQEVSIVAEGDVNAVPVPSDVPGGNGLIYVQMPPKFVLNSEMNPPVIDAIDKADLNCVRDANDAASRVIGTIPIGAGCSESECPLPAENATPSDPDDGDDDGPNDGSGTDPDVIEPGDPAPITPVDGYNDDDYGVSPADADDGGSTDSANYTTTELPATGSPFGPALIGVLGALALARIALVVRSRRRSA</sequence>
<feature type="chain" id="PRO_5021723040" description="DUF6801 domain-containing protein" evidence="3">
    <location>
        <begin position="35"/>
        <end position="338"/>
    </location>
</feature>
<evidence type="ECO:0000313" key="6">
    <source>
        <dbReference type="Proteomes" id="UP000321769"/>
    </source>
</evidence>
<feature type="transmembrane region" description="Helical" evidence="2">
    <location>
        <begin position="311"/>
        <end position="331"/>
    </location>
</feature>
<feature type="signal peptide" evidence="3">
    <location>
        <begin position="1"/>
        <end position="34"/>
    </location>
</feature>
<comment type="caution">
    <text evidence="5">The sequence shown here is derived from an EMBL/GenBank/DDBJ whole genome shotgun (WGS) entry which is preliminary data.</text>
</comment>
<feature type="region of interest" description="Disordered" evidence="1">
    <location>
        <begin position="227"/>
        <end position="312"/>
    </location>
</feature>
<dbReference type="Proteomes" id="UP000321769">
    <property type="component" value="Unassembled WGS sequence"/>
</dbReference>
<gene>
    <name evidence="5" type="ORF">AFL01nite_29350</name>
</gene>
<dbReference type="EMBL" id="BJZQ01000024">
    <property type="protein sequence ID" value="GEO90608.1"/>
    <property type="molecule type" value="Genomic_DNA"/>
</dbReference>
<dbReference type="OrthoDB" id="3828583at2"/>
<dbReference type="Pfam" id="PF20611">
    <property type="entry name" value="DUF6801"/>
    <property type="match status" value="1"/>
</dbReference>
<name>A0A512HYT5_9ACTN</name>
<evidence type="ECO:0000313" key="5">
    <source>
        <dbReference type="EMBL" id="GEO90608.1"/>
    </source>
</evidence>
<keyword evidence="2" id="KW-1133">Transmembrane helix</keyword>
<keyword evidence="2" id="KW-0812">Transmembrane</keyword>
<evidence type="ECO:0000256" key="2">
    <source>
        <dbReference type="SAM" id="Phobius"/>
    </source>
</evidence>
<accession>A0A512HYT5</accession>
<dbReference type="AlphaFoldDB" id="A0A512HYT5"/>
<keyword evidence="2" id="KW-0472">Membrane</keyword>
<evidence type="ECO:0000259" key="4">
    <source>
        <dbReference type="Pfam" id="PF20611"/>
    </source>
</evidence>
<evidence type="ECO:0000256" key="1">
    <source>
        <dbReference type="SAM" id="MobiDB-lite"/>
    </source>
</evidence>
<keyword evidence="3" id="KW-0732">Signal</keyword>
<protein>
    <recommendedName>
        <fullName evidence="4">DUF6801 domain-containing protein</fullName>
    </recommendedName>
</protein>
<feature type="domain" description="DUF6801" evidence="4">
    <location>
        <begin position="44"/>
        <end position="212"/>
    </location>
</feature>